<evidence type="ECO:0000313" key="1">
    <source>
        <dbReference type="EMBL" id="PXF48932.1"/>
    </source>
</evidence>
<dbReference type="Proteomes" id="UP000247409">
    <property type="component" value="Unassembled WGS sequence"/>
</dbReference>
<comment type="caution">
    <text evidence="1">The sequence shown here is derived from an EMBL/GenBank/DDBJ whole genome shotgun (WGS) entry which is preliminary data.</text>
</comment>
<sequence>MTAAAWRLQRGRVPYDISLLALADACNAYSYALYLRKKVEPGEDEHFTLELQRGKLAVLLRKWEQREGMGLELLRSHLDQRVYNMILNANAAIVRPESRHRREIEIEVTSFEALHETFAYLRHRGTSAVG</sequence>
<protein>
    <submittedName>
        <fullName evidence="1">Uncharacterized protein</fullName>
    </submittedName>
</protein>
<dbReference type="AlphaFoldDB" id="A0A2V3J478"/>
<evidence type="ECO:0000313" key="2">
    <source>
        <dbReference type="Proteomes" id="UP000247409"/>
    </source>
</evidence>
<keyword evidence="2" id="KW-1185">Reference proteome</keyword>
<dbReference type="EMBL" id="NBIV01000010">
    <property type="protein sequence ID" value="PXF48932.1"/>
    <property type="molecule type" value="Genomic_DNA"/>
</dbReference>
<proteinExistence type="predicted"/>
<name>A0A2V3J478_9FLOR</name>
<gene>
    <name evidence="1" type="ORF">BWQ96_01274</name>
</gene>
<accession>A0A2V3J478</accession>
<organism evidence="1 2">
    <name type="scientific">Gracilariopsis chorda</name>
    <dbReference type="NCBI Taxonomy" id="448386"/>
    <lineage>
        <taxon>Eukaryota</taxon>
        <taxon>Rhodophyta</taxon>
        <taxon>Florideophyceae</taxon>
        <taxon>Rhodymeniophycidae</taxon>
        <taxon>Gracilariales</taxon>
        <taxon>Gracilariaceae</taxon>
        <taxon>Gracilariopsis</taxon>
    </lineage>
</organism>
<reference evidence="1 2" key="1">
    <citation type="journal article" date="2018" name="Mol. Biol. Evol.">
        <title>Analysis of the draft genome of the red seaweed Gracilariopsis chorda provides insights into genome size evolution in Rhodophyta.</title>
        <authorList>
            <person name="Lee J."/>
            <person name="Yang E.C."/>
            <person name="Graf L."/>
            <person name="Yang J.H."/>
            <person name="Qiu H."/>
            <person name="Zel Zion U."/>
            <person name="Chan C.X."/>
            <person name="Stephens T.G."/>
            <person name="Weber A.P.M."/>
            <person name="Boo G.H."/>
            <person name="Boo S.M."/>
            <person name="Kim K.M."/>
            <person name="Shin Y."/>
            <person name="Jung M."/>
            <person name="Lee S.J."/>
            <person name="Yim H.S."/>
            <person name="Lee J.H."/>
            <person name="Bhattacharya D."/>
            <person name="Yoon H.S."/>
        </authorList>
    </citation>
    <scope>NUCLEOTIDE SEQUENCE [LARGE SCALE GENOMIC DNA]</scope>
    <source>
        <strain evidence="1 2">SKKU-2015</strain>
        <tissue evidence="1">Whole body</tissue>
    </source>
</reference>